<dbReference type="EnsemblPlants" id="AET1Gv20425700.1">
    <property type="protein sequence ID" value="AET1Gv20425700.1"/>
    <property type="gene ID" value="AET1Gv20425700"/>
</dbReference>
<sequence>IHSQVPEPNFLKVKIPKCWSLSQLPLHTSVSSRTSLPPAPPPPPPLSLCTSRSRAPKFRSETPPPPSKLPPIRKLPVCPMHRVL</sequence>
<evidence type="ECO:0000313" key="2">
    <source>
        <dbReference type="EnsemblPlants" id="AET1Gv20425700.1"/>
    </source>
</evidence>
<feature type="compositionally biased region" description="Pro residues" evidence="1">
    <location>
        <begin position="37"/>
        <end position="46"/>
    </location>
</feature>
<reference evidence="3" key="2">
    <citation type="journal article" date="2017" name="Nat. Plants">
        <title>The Aegilops tauschii genome reveals multiple impacts of transposons.</title>
        <authorList>
            <person name="Zhao G."/>
            <person name="Zou C."/>
            <person name="Li K."/>
            <person name="Wang K."/>
            <person name="Li T."/>
            <person name="Gao L."/>
            <person name="Zhang X."/>
            <person name="Wang H."/>
            <person name="Yang Z."/>
            <person name="Liu X."/>
            <person name="Jiang W."/>
            <person name="Mao L."/>
            <person name="Kong X."/>
            <person name="Jiao Y."/>
            <person name="Jia J."/>
        </authorList>
    </citation>
    <scope>NUCLEOTIDE SEQUENCE [LARGE SCALE GENOMIC DNA]</scope>
    <source>
        <strain evidence="3">cv. AL8/78</strain>
    </source>
</reference>
<protein>
    <submittedName>
        <fullName evidence="2">Uncharacterized protein</fullName>
    </submittedName>
</protein>
<feature type="region of interest" description="Disordered" evidence="1">
    <location>
        <begin position="29"/>
        <end position="74"/>
    </location>
</feature>
<dbReference type="AlphaFoldDB" id="A0A452YIT7"/>
<evidence type="ECO:0000256" key="1">
    <source>
        <dbReference type="SAM" id="MobiDB-lite"/>
    </source>
</evidence>
<reference evidence="2" key="4">
    <citation type="submission" date="2019-03" db="UniProtKB">
        <authorList>
            <consortium name="EnsemblPlants"/>
        </authorList>
    </citation>
    <scope>IDENTIFICATION</scope>
</reference>
<proteinExistence type="predicted"/>
<reference evidence="3" key="1">
    <citation type="journal article" date="2014" name="Science">
        <title>Ancient hybridizations among the ancestral genomes of bread wheat.</title>
        <authorList>
            <consortium name="International Wheat Genome Sequencing Consortium,"/>
            <person name="Marcussen T."/>
            <person name="Sandve S.R."/>
            <person name="Heier L."/>
            <person name="Spannagl M."/>
            <person name="Pfeifer M."/>
            <person name="Jakobsen K.S."/>
            <person name="Wulff B.B."/>
            <person name="Steuernagel B."/>
            <person name="Mayer K.F."/>
            <person name="Olsen O.A."/>
        </authorList>
    </citation>
    <scope>NUCLEOTIDE SEQUENCE [LARGE SCALE GENOMIC DNA]</scope>
    <source>
        <strain evidence="3">cv. AL8/78</strain>
    </source>
</reference>
<reference evidence="2" key="5">
    <citation type="journal article" date="2021" name="G3 (Bethesda)">
        <title>Aegilops tauschii genome assembly Aet v5.0 features greater sequence contiguity and improved annotation.</title>
        <authorList>
            <person name="Wang L."/>
            <person name="Zhu T."/>
            <person name="Rodriguez J.C."/>
            <person name="Deal K.R."/>
            <person name="Dubcovsky J."/>
            <person name="McGuire P.E."/>
            <person name="Lux T."/>
            <person name="Spannagl M."/>
            <person name="Mayer K.F.X."/>
            <person name="Baldrich P."/>
            <person name="Meyers B.C."/>
            <person name="Huo N."/>
            <person name="Gu Y.Q."/>
            <person name="Zhou H."/>
            <person name="Devos K.M."/>
            <person name="Bennetzen J.L."/>
            <person name="Unver T."/>
            <person name="Budak H."/>
            <person name="Gulick P.J."/>
            <person name="Galiba G."/>
            <person name="Kalapos B."/>
            <person name="Nelson D.R."/>
            <person name="Li P."/>
            <person name="You F.M."/>
            <person name="Luo M.C."/>
            <person name="Dvorak J."/>
        </authorList>
    </citation>
    <scope>NUCLEOTIDE SEQUENCE [LARGE SCALE GENOMIC DNA]</scope>
    <source>
        <strain evidence="2">cv. AL8/78</strain>
    </source>
</reference>
<accession>A0A452YIT7</accession>
<reference evidence="2" key="3">
    <citation type="journal article" date="2017" name="Nature">
        <title>Genome sequence of the progenitor of the wheat D genome Aegilops tauschii.</title>
        <authorList>
            <person name="Luo M.C."/>
            <person name="Gu Y.Q."/>
            <person name="Puiu D."/>
            <person name="Wang H."/>
            <person name="Twardziok S.O."/>
            <person name="Deal K.R."/>
            <person name="Huo N."/>
            <person name="Zhu T."/>
            <person name="Wang L."/>
            <person name="Wang Y."/>
            <person name="McGuire P.E."/>
            <person name="Liu S."/>
            <person name="Long H."/>
            <person name="Ramasamy R.K."/>
            <person name="Rodriguez J.C."/>
            <person name="Van S.L."/>
            <person name="Yuan L."/>
            <person name="Wang Z."/>
            <person name="Xia Z."/>
            <person name="Xiao L."/>
            <person name="Anderson O.D."/>
            <person name="Ouyang S."/>
            <person name="Liang Y."/>
            <person name="Zimin A.V."/>
            <person name="Pertea G."/>
            <person name="Qi P."/>
            <person name="Bennetzen J.L."/>
            <person name="Dai X."/>
            <person name="Dawson M.W."/>
            <person name="Muller H.G."/>
            <person name="Kugler K."/>
            <person name="Rivarola-Duarte L."/>
            <person name="Spannagl M."/>
            <person name="Mayer K.F.X."/>
            <person name="Lu F.H."/>
            <person name="Bevan M.W."/>
            <person name="Leroy P."/>
            <person name="Li P."/>
            <person name="You F.M."/>
            <person name="Sun Q."/>
            <person name="Liu Z."/>
            <person name="Lyons E."/>
            <person name="Wicker T."/>
            <person name="Salzberg S.L."/>
            <person name="Devos K.M."/>
            <person name="Dvorak J."/>
        </authorList>
    </citation>
    <scope>NUCLEOTIDE SEQUENCE [LARGE SCALE GENOMIC DNA]</scope>
    <source>
        <strain evidence="2">cv. AL8/78</strain>
    </source>
</reference>
<organism evidence="2 3">
    <name type="scientific">Aegilops tauschii subsp. strangulata</name>
    <name type="common">Goatgrass</name>
    <dbReference type="NCBI Taxonomy" id="200361"/>
    <lineage>
        <taxon>Eukaryota</taxon>
        <taxon>Viridiplantae</taxon>
        <taxon>Streptophyta</taxon>
        <taxon>Embryophyta</taxon>
        <taxon>Tracheophyta</taxon>
        <taxon>Spermatophyta</taxon>
        <taxon>Magnoliopsida</taxon>
        <taxon>Liliopsida</taxon>
        <taxon>Poales</taxon>
        <taxon>Poaceae</taxon>
        <taxon>BOP clade</taxon>
        <taxon>Pooideae</taxon>
        <taxon>Triticodae</taxon>
        <taxon>Triticeae</taxon>
        <taxon>Triticinae</taxon>
        <taxon>Aegilops</taxon>
    </lineage>
</organism>
<keyword evidence="3" id="KW-1185">Reference proteome</keyword>
<evidence type="ECO:0000313" key="3">
    <source>
        <dbReference type="Proteomes" id="UP000015105"/>
    </source>
</evidence>
<dbReference type="Proteomes" id="UP000015105">
    <property type="component" value="Chromosome 1D"/>
</dbReference>
<name>A0A452YIT7_AEGTS</name>
<dbReference type="Gramene" id="AET1Gv20425700.1">
    <property type="protein sequence ID" value="AET1Gv20425700.1"/>
    <property type="gene ID" value="AET1Gv20425700"/>
</dbReference>